<evidence type="ECO:0000256" key="1">
    <source>
        <dbReference type="ARBA" id="ARBA00001163"/>
    </source>
</evidence>
<dbReference type="PANTHER" id="PTHR43466:SF1">
    <property type="entry name" value="2-OXO-4-HYDROXY-4-CARBOXY-5-UREIDOIMIDAZOLINE DECARBOXYLASE-RELATED"/>
    <property type="match status" value="1"/>
</dbReference>
<sequence length="165" mass="18447">MISLKQFNESDAQSAQQAIAHCVAIETWQTELVARRPYRDILALQAVAAELTEGWGKEALTLALKAHPRIGERPTGESSEAQASRSEQAAVQESDQQSKEAIRLGNLRYEQRFQRVFLIRAKGLSPQDILLALEQRLQLSAAEDIEASVQQLREITALRLQEAIQ</sequence>
<evidence type="ECO:0000313" key="10">
    <source>
        <dbReference type="Proteomes" id="UP000242515"/>
    </source>
</evidence>
<dbReference type="InterPro" id="IPR018020">
    <property type="entry name" value="OHCU_decarboxylase"/>
</dbReference>
<dbReference type="GO" id="GO:0006144">
    <property type="term" value="P:purine nucleobase metabolic process"/>
    <property type="evidence" value="ECO:0007669"/>
    <property type="project" value="UniProtKB-KW"/>
</dbReference>
<proteinExistence type="predicted"/>
<dbReference type="EMBL" id="FOGC01000016">
    <property type="protein sequence ID" value="SER24002.1"/>
    <property type="molecule type" value="Genomic_DNA"/>
</dbReference>
<name>A0A1H9MJX8_9GAMM</name>
<evidence type="ECO:0000256" key="6">
    <source>
        <dbReference type="ARBA" id="ARBA00023239"/>
    </source>
</evidence>
<dbReference type="InterPro" id="IPR017595">
    <property type="entry name" value="OHCU_decarboxylase-2"/>
</dbReference>
<dbReference type="STRING" id="988801.SAMN05216522_11625"/>
<feature type="region of interest" description="Disordered" evidence="7">
    <location>
        <begin position="67"/>
        <end position="97"/>
    </location>
</feature>
<comment type="pathway">
    <text evidence="2">Purine metabolism; urate degradation; (S)-allantoin from urate: step 3/3.</text>
</comment>
<evidence type="ECO:0000259" key="8">
    <source>
        <dbReference type="Pfam" id="PF09349"/>
    </source>
</evidence>
<feature type="compositionally biased region" description="Low complexity" evidence="7">
    <location>
        <begin position="77"/>
        <end position="94"/>
    </location>
</feature>
<dbReference type="NCBIfam" id="TIGR03180">
    <property type="entry name" value="UraD_2"/>
    <property type="match status" value="1"/>
</dbReference>
<keyword evidence="4" id="KW-0659">Purine metabolism</keyword>
<dbReference type="EC" id="4.1.1.97" evidence="3"/>
<dbReference type="RefSeq" id="WP_230527529.1">
    <property type="nucleotide sequence ID" value="NZ_FOGC01000016.1"/>
</dbReference>
<dbReference type="InterPro" id="IPR036778">
    <property type="entry name" value="OHCU_decarboxylase_sf"/>
</dbReference>
<dbReference type="PANTHER" id="PTHR43466">
    <property type="entry name" value="2-OXO-4-HYDROXY-4-CARBOXY-5-UREIDOIMIDAZOLINE DECARBOXYLASE-RELATED"/>
    <property type="match status" value="1"/>
</dbReference>
<evidence type="ECO:0000256" key="2">
    <source>
        <dbReference type="ARBA" id="ARBA00004754"/>
    </source>
</evidence>
<dbReference type="GO" id="GO:0019628">
    <property type="term" value="P:urate catabolic process"/>
    <property type="evidence" value="ECO:0007669"/>
    <property type="project" value="TreeGrafter"/>
</dbReference>
<dbReference type="AlphaFoldDB" id="A0A1H9MJX8"/>
<feature type="domain" description="Oxo-4-hydroxy-4-carboxy-5-ureidoimidazoline decarboxylase" evidence="8">
    <location>
        <begin position="8"/>
        <end position="161"/>
    </location>
</feature>
<gene>
    <name evidence="9" type="ORF">SAMN05216522_11625</name>
</gene>
<evidence type="ECO:0000256" key="5">
    <source>
        <dbReference type="ARBA" id="ARBA00022793"/>
    </source>
</evidence>
<dbReference type="GO" id="GO:0051997">
    <property type="term" value="F:2-oxo-4-hydroxy-4-carboxy-5-ureidoimidazoline decarboxylase activity"/>
    <property type="evidence" value="ECO:0007669"/>
    <property type="project" value="UniProtKB-EC"/>
</dbReference>
<evidence type="ECO:0000256" key="4">
    <source>
        <dbReference type="ARBA" id="ARBA00022631"/>
    </source>
</evidence>
<dbReference type="SUPFAM" id="SSF158694">
    <property type="entry name" value="UraD-Like"/>
    <property type="match status" value="1"/>
</dbReference>
<reference evidence="10" key="1">
    <citation type="submission" date="2016-10" db="EMBL/GenBank/DDBJ databases">
        <authorList>
            <person name="Varghese N."/>
            <person name="Submissions S."/>
        </authorList>
    </citation>
    <scope>NUCLEOTIDE SEQUENCE [LARGE SCALE GENOMIC DNA]</scope>
    <source>
        <strain evidence="10">8N4</strain>
    </source>
</reference>
<comment type="catalytic activity">
    <reaction evidence="1">
        <text>5-hydroxy-2-oxo-4-ureido-2,5-dihydro-1H-imidazole-5-carboxylate + H(+) = (S)-allantoin + CO2</text>
        <dbReference type="Rhea" id="RHEA:26301"/>
        <dbReference type="ChEBI" id="CHEBI:15378"/>
        <dbReference type="ChEBI" id="CHEBI:15678"/>
        <dbReference type="ChEBI" id="CHEBI:16526"/>
        <dbReference type="ChEBI" id="CHEBI:58639"/>
        <dbReference type="EC" id="4.1.1.97"/>
    </reaction>
</comment>
<dbReference type="NCBIfam" id="NF010372">
    <property type="entry name" value="PRK13798.1"/>
    <property type="match status" value="1"/>
</dbReference>
<evidence type="ECO:0000256" key="3">
    <source>
        <dbReference type="ARBA" id="ARBA00012257"/>
    </source>
</evidence>
<keyword evidence="5" id="KW-0210">Decarboxylase</keyword>
<evidence type="ECO:0000256" key="7">
    <source>
        <dbReference type="SAM" id="MobiDB-lite"/>
    </source>
</evidence>
<keyword evidence="10" id="KW-1185">Reference proteome</keyword>
<dbReference type="Pfam" id="PF09349">
    <property type="entry name" value="OHCU_decarbox"/>
    <property type="match status" value="1"/>
</dbReference>
<evidence type="ECO:0000313" key="9">
    <source>
        <dbReference type="EMBL" id="SER24002.1"/>
    </source>
</evidence>
<organism evidence="9 10">
    <name type="scientific">Rosenbergiella nectarea</name>
    <dbReference type="NCBI Taxonomy" id="988801"/>
    <lineage>
        <taxon>Bacteria</taxon>
        <taxon>Pseudomonadati</taxon>
        <taxon>Pseudomonadota</taxon>
        <taxon>Gammaproteobacteria</taxon>
        <taxon>Enterobacterales</taxon>
        <taxon>Erwiniaceae</taxon>
        <taxon>Rosenbergiella</taxon>
    </lineage>
</organism>
<dbReference type="Proteomes" id="UP000242515">
    <property type="component" value="Unassembled WGS sequence"/>
</dbReference>
<accession>A0A1H9MJX8</accession>
<protein>
    <recommendedName>
        <fullName evidence="3">2-oxo-4-hydroxy-4-carboxy-5-ureidoimidazoline decarboxylase</fullName>
        <ecNumber evidence="3">4.1.1.97</ecNumber>
    </recommendedName>
</protein>
<dbReference type="Gene3D" id="1.10.3330.10">
    <property type="entry name" value="Oxo-4-hydroxy-4-carboxy-5-ureidoimidazoline decarboxylase"/>
    <property type="match status" value="1"/>
</dbReference>
<keyword evidence="6" id="KW-0456">Lyase</keyword>